<evidence type="ECO:0000256" key="3">
    <source>
        <dbReference type="ARBA" id="ARBA00022884"/>
    </source>
</evidence>
<comment type="similarity">
    <text evidence="2">Belongs to the ESF2/ABP1 family.</text>
</comment>
<dbReference type="eggNOG" id="KOG3152">
    <property type="taxonomic scope" value="Eukaryota"/>
</dbReference>
<comment type="subcellular location">
    <subcellularLocation>
        <location evidence="1">Nucleus</location>
        <location evidence="1">Nucleolus</location>
    </subcellularLocation>
</comment>
<dbReference type="AlphaFoldDB" id="I7MJA9"/>
<dbReference type="GO" id="GO:0005730">
    <property type="term" value="C:nucleolus"/>
    <property type="evidence" value="ECO:0007669"/>
    <property type="project" value="UniProtKB-SubCell"/>
</dbReference>
<dbReference type="Gene3D" id="3.30.70.330">
    <property type="match status" value="1"/>
</dbReference>
<name>I7MJA9_TETTS</name>
<feature type="compositionally biased region" description="Polar residues" evidence="5">
    <location>
        <begin position="299"/>
        <end position="308"/>
    </location>
</feature>
<evidence type="ECO:0000256" key="2">
    <source>
        <dbReference type="ARBA" id="ARBA00005819"/>
    </source>
</evidence>
<dbReference type="SUPFAM" id="SSF54928">
    <property type="entry name" value="RNA-binding domain, RBD"/>
    <property type="match status" value="1"/>
</dbReference>
<reference evidence="7" key="1">
    <citation type="journal article" date="2006" name="PLoS Biol.">
        <title>Macronuclear genome sequence of the ciliate Tetrahymena thermophila, a model eukaryote.</title>
        <authorList>
            <person name="Eisen J.A."/>
            <person name="Coyne R.S."/>
            <person name="Wu M."/>
            <person name="Wu D."/>
            <person name="Thiagarajan M."/>
            <person name="Wortman J.R."/>
            <person name="Badger J.H."/>
            <person name="Ren Q."/>
            <person name="Amedeo P."/>
            <person name="Jones K.M."/>
            <person name="Tallon L.J."/>
            <person name="Delcher A.L."/>
            <person name="Salzberg S.L."/>
            <person name="Silva J.C."/>
            <person name="Haas B.J."/>
            <person name="Majoros W.H."/>
            <person name="Farzad M."/>
            <person name="Carlton J.M."/>
            <person name="Smith R.K. Jr."/>
            <person name="Garg J."/>
            <person name="Pearlman R.E."/>
            <person name="Karrer K.M."/>
            <person name="Sun L."/>
            <person name="Manning G."/>
            <person name="Elde N.C."/>
            <person name="Turkewitz A.P."/>
            <person name="Asai D.J."/>
            <person name="Wilkes D.E."/>
            <person name="Wang Y."/>
            <person name="Cai H."/>
            <person name="Collins K."/>
            <person name="Stewart B.A."/>
            <person name="Lee S.R."/>
            <person name="Wilamowska K."/>
            <person name="Weinberg Z."/>
            <person name="Ruzzo W.L."/>
            <person name="Wloga D."/>
            <person name="Gaertig J."/>
            <person name="Frankel J."/>
            <person name="Tsao C.-C."/>
            <person name="Gorovsky M.A."/>
            <person name="Keeling P.J."/>
            <person name="Waller R.F."/>
            <person name="Patron N.J."/>
            <person name="Cherry J.M."/>
            <person name="Stover N.A."/>
            <person name="Krieger C.J."/>
            <person name="del Toro C."/>
            <person name="Ryder H.F."/>
            <person name="Williamson S.C."/>
            <person name="Barbeau R.A."/>
            <person name="Hamilton E.P."/>
            <person name="Orias E."/>
        </authorList>
    </citation>
    <scope>NUCLEOTIDE SEQUENCE [LARGE SCALE GENOMIC DNA]</scope>
    <source>
        <strain evidence="7">SB210</strain>
    </source>
</reference>
<dbReference type="GO" id="GO:0034462">
    <property type="term" value="P:small-subunit processome assembly"/>
    <property type="evidence" value="ECO:0007669"/>
    <property type="project" value="TreeGrafter"/>
</dbReference>
<dbReference type="OrthoDB" id="287393at2759"/>
<dbReference type="STRING" id="312017.I7MJA9"/>
<dbReference type="HOGENOM" id="CLU_054086_0_1_1"/>
<organism evidence="6 7">
    <name type="scientific">Tetrahymena thermophila (strain SB210)</name>
    <dbReference type="NCBI Taxonomy" id="312017"/>
    <lineage>
        <taxon>Eukaryota</taxon>
        <taxon>Sar</taxon>
        <taxon>Alveolata</taxon>
        <taxon>Ciliophora</taxon>
        <taxon>Intramacronucleata</taxon>
        <taxon>Oligohymenophorea</taxon>
        <taxon>Hymenostomatida</taxon>
        <taxon>Tetrahymenina</taxon>
        <taxon>Tetrahymenidae</taxon>
        <taxon>Tetrahymena</taxon>
    </lineage>
</organism>
<dbReference type="GeneID" id="7824818"/>
<feature type="compositionally biased region" description="Acidic residues" evidence="5">
    <location>
        <begin position="64"/>
        <end position="84"/>
    </location>
</feature>
<evidence type="ECO:0000313" key="7">
    <source>
        <dbReference type="Proteomes" id="UP000009168"/>
    </source>
</evidence>
<dbReference type="Proteomes" id="UP000009168">
    <property type="component" value="Unassembled WGS sequence"/>
</dbReference>
<dbReference type="GO" id="GO:0000480">
    <property type="term" value="P:endonucleolytic cleavage in 5'-ETS of tricistronic rRNA transcript (SSU-rRNA, 5.8S rRNA, LSU-rRNA)"/>
    <property type="evidence" value="ECO:0007669"/>
    <property type="project" value="TreeGrafter"/>
</dbReference>
<evidence type="ECO:0000313" key="6">
    <source>
        <dbReference type="EMBL" id="EAS06109.1"/>
    </source>
</evidence>
<dbReference type="InterPro" id="IPR035979">
    <property type="entry name" value="RBD_domain_sf"/>
</dbReference>
<dbReference type="CDD" id="cd12263">
    <property type="entry name" value="RRM_ABT1_like"/>
    <property type="match status" value="1"/>
</dbReference>
<dbReference type="GO" id="GO:0000472">
    <property type="term" value="P:endonucleolytic cleavage to generate mature 5'-end of SSU-rRNA from (SSU-rRNA, 5.8S rRNA, LSU-rRNA)"/>
    <property type="evidence" value="ECO:0007669"/>
    <property type="project" value="TreeGrafter"/>
</dbReference>
<dbReference type="InterPro" id="IPR012677">
    <property type="entry name" value="Nucleotide-bd_a/b_plait_sf"/>
</dbReference>
<dbReference type="OMA" id="TRKHNDF"/>
<gene>
    <name evidence="6" type="ORF">TTHERM_00670330</name>
</gene>
<dbReference type="RefSeq" id="XP_001026354.1">
    <property type="nucleotide sequence ID" value="XM_001026354.2"/>
</dbReference>
<keyword evidence="4" id="KW-0539">Nucleus</keyword>
<dbReference type="InParanoid" id="I7MJA9"/>
<feature type="region of interest" description="Disordered" evidence="5">
    <location>
        <begin position="1"/>
        <end position="89"/>
    </location>
</feature>
<keyword evidence="7" id="KW-1185">Reference proteome</keyword>
<keyword evidence="3" id="KW-0694">RNA-binding</keyword>
<dbReference type="KEGG" id="tet:TTHERM_00670330"/>
<feature type="compositionally biased region" description="Acidic residues" evidence="5">
    <location>
        <begin position="16"/>
        <end position="56"/>
    </location>
</feature>
<dbReference type="PANTHER" id="PTHR12311:SF7">
    <property type="entry name" value="ACTIVATOR OF BASAL TRANSCRIPTION 1"/>
    <property type="match status" value="1"/>
</dbReference>
<sequence>MGGLNKETLSDIGLSDGEDLDDDIEIDDEVVDSDQEEQEDAEESNDEQDQNDEDNSQDQQNQSDDQEEEDDNDDNKKEEEEDQKEQEFKKLKLALKNKNLSEKEKQKMIQKVEEFNKKQQQKGVCYLSRIPPYMKATYIRKLLEPYGIERVYLAAEDDRKRKMRIKNGGNKRRCYTEGWVEFKDKRIAKRVALSLNCTKMVQKTRNFYGEDLWNIKYLPKFKWENLTERLNYQNRVRKEKLQQELQISKKEQDFYRQQLDQSKKVQAVEKRKLDKNQTKVQNIARRTFIQRAPTKKVHNAQSEQSDEE</sequence>
<accession>I7MJA9</accession>
<dbReference type="InterPro" id="IPR039119">
    <property type="entry name" value="ABT1/Esf2"/>
</dbReference>
<proteinExistence type="inferred from homology"/>
<dbReference type="EMBL" id="GG662308">
    <property type="protein sequence ID" value="EAS06109.1"/>
    <property type="molecule type" value="Genomic_DNA"/>
</dbReference>
<dbReference type="GO" id="GO:0000447">
    <property type="term" value="P:endonucleolytic cleavage in ITS1 to separate SSU-rRNA from 5.8S rRNA and LSU-rRNA from tricistronic rRNA transcript (SSU-rRNA, 5.8S rRNA, LSU-rRNA)"/>
    <property type="evidence" value="ECO:0007669"/>
    <property type="project" value="TreeGrafter"/>
</dbReference>
<protein>
    <submittedName>
        <fullName evidence="6">Pre-rRNA-processing protein esf2, putative</fullName>
    </submittedName>
</protein>
<feature type="region of interest" description="Disordered" evidence="5">
    <location>
        <begin position="286"/>
        <end position="308"/>
    </location>
</feature>
<dbReference type="InterPro" id="IPR034353">
    <property type="entry name" value="ABT1/ESF2_RRM"/>
</dbReference>
<dbReference type="PANTHER" id="PTHR12311">
    <property type="entry name" value="ACTIVATOR OF BASAL TRANSCRIPTION 1"/>
    <property type="match status" value="1"/>
</dbReference>
<evidence type="ECO:0000256" key="4">
    <source>
        <dbReference type="ARBA" id="ARBA00023242"/>
    </source>
</evidence>
<evidence type="ECO:0000256" key="5">
    <source>
        <dbReference type="SAM" id="MobiDB-lite"/>
    </source>
</evidence>
<dbReference type="GO" id="GO:0003723">
    <property type="term" value="F:RNA binding"/>
    <property type="evidence" value="ECO:0007669"/>
    <property type="project" value="UniProtKB-KW"/>
</dbReference>
<evidence type="ECO:0000256" key="1">
    <source>
        <dbReference type="ARBA" id="ARBA00004604"/>
    </source>
</evidence>